<dbReference type="Pfam" id="PF10199">
    <property type="entry name" value="Adaptin_binding"/>
    <property type="match status" value="1"/>
</dbReference>
<dbReference type="GO" id="GO:0030674">
    <property type="term" value="F:protein-macromolecule adaptor activity"/>
    <property type="evidence" value="ECO:0007669"/>
    <property type="project" value="TreeGrafter"/>
</dbReference>
<evidence type="ECO:0008006" key="3">
    <source>
        <dbReference type="Google" id="ProtNLM"/>
    </source>
</evidence>
<dbReference type="GO" id="GO:0016192">
    <property type="term" value="P:vesicle-mediated transport"/>
    <property type="evidence" value="ECO:0007669"/>
    <property type="project" value="InterPro"/>
</dbReference>
<dbReference type="PANTHER" id="PTHR28043:SF1">
    <property type="entry name" value="INCREASED RECOMBINATION CENTERS PROTEIN 6"/>
    <property type="match status" value="1"/>
</dbReference>
<dbReference type="OrthoDB" id="10261384at2759"/>
<evidence type="ECO:0000313" key="1">
    <source>
        <dbReference type="EMBL" id="KAF2398564.1"/>
    </source>
</evidence>
<proteinExistence type="predicted"/>
<dbReference type="Proteomes" id="UP000799640">
    <property type="component" value="Unassembled WGS sequence"/>
</dbReference>
<dbReference type="PANTHER" id="PTHR28043">
    <property type="entry name" value="INCREASED RECOMBINATION CENTERS PROTEIN 6"/>
    <property type="match status" value="1"/>
</dbReference>
<keyword evidence="2" id="KW-1185">Reference proteome</keyword>
<organism evidence="1 2">
    <name type="scientific">Trichodelitschia bisporula</name>
    <dbReference type="NCBI Taxonomy" id="703511"/>
    <lineage>
        <taxon>Eukaryota</taxon>
        <taxon>Fungi</taxon>
        <taxon>Dikarya</taxon>
        <taxon>Ascomycota</taxon>
        <taxon>Pezizomycotina</taxon>
        <taxon>Dothideomycetes</taxon>
        <taxon>Dothideomycetes incertae sedis</taxon>
        <taxon>Phaeotrichales</taxon>
        <taxon>Phaeotrichaceae</taxon>
        <taxon>Trichodelitschia</taxon>
    </lineage>
</organism>
<reference evidence="1" key="1">
    <citation type="journal article" date="2020" name="Stud. Mycol.">
        <title>101 Dothideomycetes genomes: a test case for predicting lifestyles and emergence of pathogens.</title>
        <authorList>
            <person name="Haridas S."/>
            <person name="Albert R."/>
            <person name="Binder M."/>
            <person name="Bloem J."/>
            <person name="Labutti K."/>
            <person name="Salamov A."/>
            <person name="Andreopoulos B."/>
            <person name="Baker S."/>
            <person name="Barry K."/>
            <person name="Bills G."/>
            <person name="Bluhm B."/>
            <person name="Cannon C."/>
            <person name="Castanera R."/>
            <person name="Culley D."/>
            <person name="Daum C."/>
            <person name="Ezra D."/>
            <person name="Gonzalez J."/>
            <person name="Henrissat B."/>
            <person name="Kuo A."/>
            <person name="Liang C."/>
            <person name="Lipzen A."/>
            <person name="Lutzoni F."/>
            <person name="Magnuson J."/>
            <person name="Mondo S."/>
            <person name="Nolan M."/>
            <person name="Ohm R."/>
            <person name="Pangilinan J."/>
            <person name="Park H.-J."/>
            <person name="Ramirez L."/>
            <person name="Alfaro M."/>
            <person name="Sun H."/>
            <person name="Tritt A."/>
            <person name="Yoshinaga Y."/>
            <person name="Zwiers L.-H."/>
            <person name="Turgeon B."/>
            <person name="Goodwin S."/>
            <person name="Spatafora J."/>
            <person name="Crous P."/>
            <person name="Grigoriev I."/>
        </authorList>
    </citation>
    <scope>NUCLEOTIDE SEQUENCE</scope>
    <source>
        <strain evidence="1">CBS 262.69</strain>
    </source>
</reference>
<protein>
    <recommendedName>
        <fullName evidence="3">Alpha and gamma adaptin binding protein p34</fullName>
    </recommendedName>
</protein>
<dbReference type="EMBL" id="ML996699">
    <property type="protein sequence ID" value="KAF2398564.1"/>
    <property type="molecule type" value="Genomic_DNA"/>
</dbReference>
<dbReference type="Gene3D" id="3.40.50.11960">
    <property type="match status" value="1"/>
</dbReference>
<dbReference type="AlphaFoldDB" id="A0A6G1HRL9"/>
<dbReference type="InterPro" id="IPR034627">
    <property type="entry name" value="Irc6"/>
</dbReference>
<sequence>MPSPKVPIIENPRRILALSAKTESLLLLLKDLTGETPQLIDGSVAGLSHVLKLRTAYYEADVPVWLDVLPEEGGAREWGDAFCEVEAGEVVRAVGAWVWVFEAGECEDDVRDVLRAIRRVILNADEGWEGTLLAVSVGKLVKGVEWEDLCAEEGFEFVDSKASGKDEYGEERGIARVRSALEVTAWDDDDDDDGGRFEEEGDGVRGVFAPETDEMERALGALGLRDEEAPGEVDEQDVAELEMLMARLQAAKDTAAGMPDAERRRFAARAVEGLLRDLEI</sequence>
<gene>
    <name evidence="1" type="ORF">EJ06DRAFT_557804</name>
</gene>
<name>A0A6G1HRL9_9PEZI</name>
<evidence type="ECO:0000313" key="2">
    <source>
        <dbReference type="Proteomes" id="UP000799640"/>
    </source>
</evidence>
<accession>A0A6G1HRL9</accession>